<evidence type="ECO:0000313" key="2">
    <source>
        <dbReference type="Proteomes" id="UP001057452"/>
    </source>
</evidence>
<organism evidence="1 2">
    <name type="scientific">Chaenocephalus aceratus</name>
    <name type="common">Blackfin icefish</name>
    <name type="synonym">Chaenichthys aceratus</name>
    <dbReference type="NCBI Taxonomy" id="36190"/>
    <lineage>
        <taxon>Eukaryota</taxon>
        <taxon>Metazoa</taxon>
        <taxon>Chordata</taxon>
        <taxon>Craniata</taxon>
        <taxon>Vertebrata</taxon>
        <taxon>Euteleostomi</taxon>
        <taxon>Actinopterygii</taxon>
        <taxon>Neopterygii</taxon>
        <taxon>Teleostei</taxon>
        <taxon>Neoteleostei</taxon>
        <taxon>Acanthomorphata</taxon>
        <taxon>Eupercaria</taxon>
        <taxon>Perciformes</taxon>
        <taxon>Notothenioidei</taxon>
        <taxon>Channichthyidae</taxon>
        <taxon>Chaenocephalus</taxon>
    </lineage>
</organism>
<protein>
    <submittedName>
        <fullName evidence="1">Uncharacterized protein</fullName>
    </submittedName>
</protein>
<gene>
    <name evidence="1" type="ORF">KUCAC02_011060</name>
</gene>
<keyword evidence="2" id="KW-1185">Reference proteome</keyword>
<dbReference type="EMBL" id="CM043795">
    <property type="protein sequence ID" value="KAI4817677.1"/>
    <property type="molecule type" value="Genomic_DNA"/>
</dbReference>
<accession>A0ACB9WVD4</accession>
<sequence length="953" mass="104594">MMSGIRGGRVKMQRTLMILVGVIGLSHAAIQRPDYDDTPNPEFLNPSWMASIPDDQPLSEVTLPGTHNTMALYGGVYAECQTWSLASQLRAGVRYLDVRLRHINGKLKLHHGVSYQRGHFGHVLQGVADFLWEYPSETVLMRVKEECSETYDIYGAVVDYIHRYIHWDLLWHSRIVPTVGEARGRLIVLQDFPGPDLGVRYGSMDIADDWKVPTLLHVEDKWQSVYHHLEAAPAGNLAQIYLTYSSGTGVFAYPRAVALRVNAQLFDYLSAKTDQKQRLGIICMDFPAAPTIQMIIDFQLREVQRPNGTEMNPSPDDQIRPRGAVTIASLVVANMIWWMLMIAAIGLEPILPIYLIVLGATTLLSLSMTYIMTNREGARVPTMCSVCITLLYLFSFGWFIAGSIWIYPIYPPNYTPGTAPYCHRVTYLFAFVITTIVWLATTLMFVFGCCFAGICRFLGSVNMWSSGRRALQDLMLHQQTAVRSFSLSPAQNTVIVERWWQVPLSKEGRPPRLHPRRHRIYKLVEDTKQAPKQKMELILTATVPKHGVRGDTVFVRKSAGRNKLLPQGLAVYPSPENKRMFEEEIKLLREGKPEERVQTRSGQLTVEILKKSHLNINRMPLEDFQVNKEVVCRQFKKKLGVFVPPHALSLPFESVKEEGDYWCEVTVNGMDIVRVPLSVVPYEDPSAIYQKQLKAQKAQAAADAAAAAAAEDDEEAAVNLVSDPAVKLVSDPAVKLVSDPAVELVSDPAVKLSECSDPAVELVSDPAVELVSDPAVELVSDPAVEMVSDPAVKLVSDPAVKLVSDPAVELVSDATVELVSDPAVELVSDPAVELVSDPAVELVSDPAVKLVSDPAVELVSDPAVELVSDPAVKLVSDPAAELVSDPAVKLVSDATVEEAAAELVSDAAVEAETAKDSVGEAAAGVSAAEEEKAASTPTSPDTTAPPSDSPKKD</sequence>
<proteinExistence type="predicted"/>
<name>A0ACB9WVD4_CHAAC</name>
<comment type="caution">
    <text evidence="1">The sequence shown here is derived from an EMBL/GenBank/DDBJ whole genome shotgun (WGS) entry which is preliminary data.</text>
</comment>
<evidence type="ECO:0000313" key="1">
    <source>
        <dbReference type="EMBL" id="KAI4817677.1"/>
    </source>
</evidence>
<reference evidence="1" key="1">
    <citation type="submission" date="2022-05" db="EMBL/GenBank/DDBJ databases">
        <title>Chromosome-level genome of Chaenocephalus aceratus.</title>
        <authorList>
            <person name="Park H."/>
        </authorList>
    </citation>
    <scope>NUCLEOTIDE SEQUENCE</scope>
    <source>
        <strain evidence="1">KU_202001</strain>
    </source>
</reference>
<dbReference type="Proteomes" id="UP001057452">
    <property type="component" value="Chromosome 11"/>
</dbReference>